<dbReference type="CDD" id="cd07818">
    <property type="entry name" value="SRPBCC_1"/>
    <property type="match status" value="1"/>
</dbReference>
<dbReference type="RefSeq" id="WP_220747730.1">
    <property type="nucleotide sequence ID" value="NZ_BPFH01000001.1"/>
</dbReference>
<dbReference type="InterPro" id="IPR023393">
    <property type="entry name" value="START-like_dom_sf"/>
</dbReference>
<accession>A0ABQ4NIJ9</accession>
<dbReference type="InterPro" id="IPR019587">
    <property type="entry name" value="Polyketide_cyclase/dehydratase"/>
</dbReference>
<organism evidence="2 3">
    <name type="scientific">Jannaschia pagri</name>
    <dbReference type="NCBI Taxonomy" id="2829797"/>
    <lineage>
        <taxon>Bacteria</taxon>
        <taxon>Pseudomonadati</taxon>
        <taxon>Pseudomonadota</taxon>
        <taxon>Alphaproteobacteria</taxon>
        <taxon>Rhodobacterales</taxon>
        <taxon>Roseobacteraceae</taxon>
        <taxon>Jannaschia</taxon>
    </lineage>
</organism>
<sequence>MTIATIAASATAIIAALAAAPFALPAQVHVERSAVIDAAPETLFALIASNQGYQSFNPYAAKDPDLKIALHGPASGVGSGFDFDGKDGKGSQVVAAVEENRSVTMAIDLGAMGQPTQTFHLTPEAGGTRVTWGMNMAFGANPIGRVMGLFMDKMVGGTFDAGLANLARVTQADA</sequence>
<feature type="signal peptide" evidence="1">
    <location>
        <begin position="1"/>
        <end position="25"/>
    </location>
</feature>
<evidence type="ECO:0000313" key="2">
    <source>
        <dbReference type="EMBL" id="GIT94249.1"/>
    </source>
</evidence>
<dbReference type="Proteomes" id="UP000786693">
    <property type="component" value="Unassembled WGS sequence"/>
</dbReference>
<reference evidence="2 3" key="1">
    <citation type="submission" date="2021-05" db="EMBL/GenBank/DDBJ databases">
        <title>Bacteria Genome sequencing.</title>
        <authorList>
            <person name="Takabe Y."/>
            <person name="Nakajima Y."/>
            <person name="Suzuki S."/>
            <person name="Shiozaki T."/>
        </authorList>
    </citation>
    <scope>NUCLEOTIDE SEQUENCE [LARGE SCALE GENOMIC DNA]</scope>
    <source>
        <strain evidence="2 3">AI_62</strain>
    </source>
</reference>
<protein>
    <recommendedName>
        <fullName evidence="4">Polyketide cyclase / dehydrase and lipid transport</fullName>
    </recommendedName>
</protein>
<dbReference type="SUPFAM" id="SSF55961">
    <property type="entry name" value="Bet v1-like"/>
    <property type="match status" value="1"/>
</dbReference>
<keyword evidence="3" id="KW-1185">Reference proteome</keyword>
<comment type="caution">
    <text evidence="2">The sequence shown here is derived from an EMBL/GenBank/DDBJ whole genome shotgun (WGS) entry which is preliminary data.</text>
</comment>
<evidence type="ECO:0008006" key="4">
    <source>
        <dbReference type="Google" id="ProtNLM"/>
    </source>
</evidence>
<name>A0ABQ4NIJ9_9RHOB</name>
<proteinExistence type="predicted"/>
<keyword evidence="1" id="KW-0732">Signal</keyword>
<evidence type="ECO:0000256" key="1">
    <source>
        <dbReference type="SAM" id="SignalP"/>
    </source>
</evidence>
<evidence type="ECO:0000313" key="3">
    <source>
        <dbReference type="Proteomes" id="UP000786693"/>
    </source>
</evidence>
<feature type="chain" id="PRO_5046182408" description="Polyketide cyclase / dehydrase and lipid transport" evidence="1">
    <location>
        <begin position="26"/>
        <end position="174"/>
    </location>
</feature>
<dbReference type="EMBL" id="BPFH01000001">
    <property type="protein sequence ID" value="GIT94249.1"/>
    <property type="molecule type" value="Genomic_DNA"/>
</dbReference>
<gene>
    <name evidence="2" type="ORF">JANAI62_08720</name>
</gene>
<dbReference type="Pfam" id="PF10604">
    <property type="entry name" value="Polyketide_cyc2"/>
    <property type="match status" value="1"/>
</dbReference>
<dbReference type="Gene3D" id="3.30.530.20">
    <property type="match status" value="1"/>
</dbReference>